<feature type="coiled-coil region" evidence="1">
    <location>
        <begin position="144"/>
        <end position="171"/>
    </location>
</feature>
<dbReference type="Proteomes" id="UP001521184">
    <property type="component" value="Unassembled WGS sequence"/>
</dbReference>
<reference evidence="3 4" key="1">
    <citation type="journal article" date="2023" name="Plant Dis.">
        <title>First Report of Diplodia intermedia Causing Canker and Dieback Diseases on Apple Trees in Canada.</title>
        <authorList>
            <person name="Ellouze W."/>
            <person name="Ilyukhin E."/>
            <person name="Sulman M."/>
            <person name="Ali S."/>
        </authorList>
    </citation>
    <scope>NUCLEOTIDE SEQUENCE [LARGE SCALE GENOMIC DNA]</scope>
    <source>
        <strain evidence="3 4">M45-28</strain>
    </source>
</reference>
<feature type="compositionally biased region" description="Acidic residues" evidence="2">
    <location>
        <begin position="110"/>
        <end position="139"/>
    </location>
</feature>
<protein>
    <submittedName>
        <fullName evidence="3">Uncharacterized protein</fullName>
    </submittedName>
</protein>
<keyword evidence="4" id="KW-1185">Reference proteome</keyword>
<feature type="region of interest" description="Disordered" evidence="2">
    <location>
        <begin position="110"/>
        <end position="144"/>
    </location>
</feature>
<evidence type="ECO:0000256" key="1">
    <source>
        <dbReference type="SAM" id="Coils"/>
    </source>
</evidence>
<organism evidence="3 4">
    <name type="scientific">Diplodia intermedia</name>
    <dbReference type="NCBI Taxonomy" id="856260"/>
    <lineage>
        <taxon>Eukaryota</taxon>
        <taxon>Fungi</taxon>
        <taxon>Dikarya</taxon>
        <taxon>Ascomycota</taxon>
        <taxon>Pezizomycotina</taxon>
        <taxon>Dothideomycetes</taxon>
        <taxon>Dothideomycetes incertae sedis</taxon>
        <taxon>Botryosphaeriales</taxon>
        <taxon>Botryosphaeriaceae</taxon>
        <taxon>Diplodia</taxon>
    </lineage>
</organism>
<keyword evidence="1" id="KW-0175">Coiled coil</keyword>
<evidence type="ECO:0000313" key="3">
    <source>
        <dbReference type="EMBL" id="KAL1640223.1"/>
    </source>
</evidence>
<evidence type="ECO:0000256" key="2">
    <source>
        <dbReference type="SAM" id="MobiDB-lite"/>
    </source>
</evidence>
<evidence type="ECO:0000313" key="4">
    <source>
        <dbReference type="Proteomes" id="UP001521184"/>
    </source>
</evidence>
<comment type="caution">
    <text evidence="3">The sequence shown here is derived from an EMBL/GenBank/DDBJ whole genome shotgun (WGS) entry which is preliminary data.</text>
</comment>
<dbReference type="EMBL" id="JAKEKT020000053">
    <property type="protein sequence ID" value="KAL1640223.1"/>
    <property type="molecule type" value="Genomic_DNA"/>
</dbReference>
<sequence length="188" mass="22385">MCGIQDFQPTFRPWALNDAAYERAKKLSFKAMNLDAETAYWGFTDFEEVTEEFTMEQVRLGKPEAEKTDRLAEGGGDLLDRMMDKVEATLMKRYEIPGGKNVWMKLEDFDEEEEEDFDEEEEEDWDEEEEEDSDEEEEELFPKLGEFKQRVDHLNREIAQIKQERRGYYDNLENWNTALLPCSLYAYH</sequence>
<proteinExistence type="predicted"/>
<accession>A0ABR3TKX7</accession>
<name>A0ABR3TKX7_9PEZI</name>
<gene>
    <name evidence="3" type="ORF">SLS58_007174</name>
</gene>